<feature type="compositionally biased region" description="Low complexity" evidence="10">
    <location>
        <begin position="967"/>
        <end position="983"/>
    </location>
</feature>
<dbReference type="Gene3D" id="3.30.1370.50">
    <property type="entry name" value="R3H-like domain"/>
    <property type="match status" value="1"/>
</dbReference>
<comment type="similarity">
    <text evidence="2">Belongs to the NFX1 family.</text>
</comment>
<feature type="compositionally biased region" description="Basic residues" evidence="10">
    <location>
        <begin position="169"/>
        <end position="178"/>
    </location>
</feature>
<gene>
    <name evidence="12" type="ORF">GFSPODELE1_LOCUS7190</name>
</gene>
<evidence type="ECO:0000256" key="10">
    <source>
        <dbReference type="SAM" id="MobiDB-lite"/>
    </source>
</evidence>
<dbReference type="EMBL" id="OZ037948">
    <property type="protein sequence ID" value="CAL1709095.1"/>
    <property type="molecule type" value="Genomic_DNA"/>
</dbReference>
<evidence type="ECO:0000259" key="11">
    <source>
        <dbReference type="PROSITE" id="PS51061"/>
    </source>
</evidence>
<dbReference type="PANTHER" id="PTHR12360:SF12">
    <property type="entry name" value="TRANSCRIPTIONAL REPRESSOR NF-X1"/>
    <property type="match status" value="1"/>
</dbReference>
<evidence type="ECO:0000313" key="12">
    <source>
        <dbReference type="EMBL" id="CAL1709095.1"/>
    </source>
</evidence>
<keyword evidence="13" id="KW-1185">Reference proteome</keyword>
<evidence type="ECO:0000313" key="13">
    <source>
        <dbReference type="Proteomes" id="UP001497453"/>
    </source>
</evidence>
<evidence type="ECO:0000256" key="5">
    <source>
        <dbReference type="ARBA" id="ARBA00022771"/>
    </source>
</evidence>
<dbReference type="SMART" id="SM00438">
    <property type="entry name" value="ZnF_NFX"/>
    <property type="match status" value="9"/>
</dbReference>
<keyword evidence="3" id="KW-0479">Metal-binding</keyword>
<reference evidence="13" key="1">
    <citation type="submission" date="2024-04" db="EMBL/GenBank/DDBJ databases">
        <authorList>
            <person name="Shaw F."/>
            <person name="Minotto A."/>
        </authorList>
    </citation>
    <scope>NUCLEOTIDE SEQUENCE [LARGE SCALE GENOMIC DNA]</scope>
</reference>
<dbReference type="SUPFAM" id="SSF82708">
    <property type="entry name" value="R3H domain"/>
    <property type="match status" value="1"/>
</dbReference>
<name>A0ABP1DMV1_9APHY</name>
<sequence length="1096" mass="118411">MSAIPSPAPVSEHITNPKQLNKRRGPARGTPETGGESSAQGLTNVEAGPSRQYGEPHKRRPYRTRKPRAAGDGSGVDLEAGHSGLSAPTSETPGENLPPQPRRDGRPSRNRERPRRSDNAAPGAPSEADVAAKAGEAVSPSAATQKADRNKRGVKFNPNLTDSKDFKPKPAHKYRSKAPKADDLTSRLIHSLSRPPYADCPICFSAIHPAQPSWSCSPLIPISPVTDEKESSGEASRTAETAQCCWTTFHLKCIRSWASKSVKDLEDAWRARGDSRKAEWRCPGCQAKRLVVPTSYWCFCGSTPDPKPPRLATPHSCGGPCTRPRACGHPCSLSCHPGPCPPCQITIQLPCHCGRRSMSFRCSHLSLSKVRQAPPVDLSCGNKCGKKLNCANHACEDVCHDGPCKPCPVTYVAKCYCGKEEKDLRCGEGIEKASAIVDTAGEHNWIGQFPCENVCNRAFDCGIHHCQKPCHPQDPSPSTCPRSPSLVTHCPCGKHELSPSTAEFFPPASELIRTTCTDPVPTCESTCMKPLDGCEHACSAKCHIGPCPPCSIMLVRPCRCGSTTRNVKCSEEQVRMMAREHGEPDSEILCDRLCTALRNCGRHQCNRVCCPLASLAPVTRGKGKKKAAALFETNVADEEGWHECDLVCGKMLSCGNHKCEERDHKGACRPCLRSSFEEMICHCGRTILEPPIPCGTRIHCSYPCDRPPPPCGHPMAPHICHEDPNPCPPCIFLSGKRCACGKKIVDNVRCSQEKVSCGTTCGKLLSCGFHHCERLCHGDSCGPCTAVCGKPRKLCLPAHHPCTLPCHAPAACSEAESCRSVIYITCPCGRIRQPVPCGRSTANPAGREGSQQLKCSNECLIAKRNARLAEALGITPESREESRQQIIYSDELLSFARANPKFCAMVEKSFSDFLSSGKKNQILAHMPEVRRKFVHDLAAVYRMDTQMVDQEPHRSVQLIQRIDSRVPTPTLSTAASSTPPASSMHTGLGKLADLRAPVSQQSTRPTTPAWSRASTPASTSAAGNGRGWTSVVTQRPTAKTDVSPTAWLTDSSARAAAAQNPPVPSTSRVAQAPPGVPVPSTSQAAEDVPESWEDEQ</sequence>
<evidence type="ECO:0000256" key="1">
    <source>
        <dbReference type="ARBA" id="ARBA00004123"/>
    </source>
</evidence>
<dbReference type="InterPro" id="IPR001374">
    <property type="entry name" value="R3H_dom"/>
</dbReference>
<dbReference type="Pfam" id="PF01422">
    <property type="entry name" value="zf-NF-X1"/>
    <property type="match status" value="7"/>
</dbReference>
<dbReference type="InterPro" id="IPR000967">
    <property type="entry name" value="Znf_NFX1"/>
</dbReference>
<feature type="region of interest" description="Disordered" evidence="10">
    <location>
        <begin position="965"/>
        <end position="1096"/>
    </location>
</feature>
<protein>
    <recommendedName>
        <fullName evidence="11">R3H domain-containing protein</fullName>
    </recommendedName>
</protein>
<comment type="subcellular location">
    <subcellularLocation>
        <location evidence="1">Nucleus</location>
    </subcellularLocation>
</comment>
<dbReference type="PROSITE" id="PS51061">
    <property type="entry name" value="R3H"/>
    <property type="match status" value="1"/>
</dbReference>
<feature type="domain" description="R3H" evidence="11">
    <location>
        <begin position="900"/>
        <end position="962"/>
    </location>
</feature>
<dbReference type="Proteomes" id="UP001497453">
    <property type="component" value="Chromosome 5"/>
</dbReference>
<dbReference type="InterPro" id="IPR036867">
    <property type="entry name" value="R3H_dom_sf"/>
</dbReference>
<keyword evidence="8" id="KW-0804">Transcription</keyword>
<dbReference type="InterPro" id="IPR034078">
    <property type="entry name" value="NFX1_fam"/>
</dbReference>
<dbReference type="Pfam" id="PF01424">
    <property type="entry name" value="R3H"/>
    <property type="match status" value="1"/>
</dbReference>
<feature type="compositionally biased region" description="Polar residues" evidence="10">
    <location>
        <begin position="1030"/>
        <end position="1052"/>
    </location>
</feature>
<keyword evidence="4" id="KW-0677">Repeat</keyword>
<feature type="compositionally biased region" description="Basic residues" evidence="10">
    <location>
        <begin position="57"/>
        <end position="68"/>
    </location>
</feature>
<feature type="compositionally biased region" description="Basic and acidic residues" evidence="10">
    <location>
        <begin position="101"/>
        <end position="118"/>
    </location>
</feature>
<keyword evidence="7" id="KW-0805">Transcription regulation</keyword>
<evidence type="ECO:0000256" key="2">
    <source>
        <dbReference type="ARBA" id="ARBA00007269"/>
    </source>
</evidence>
<evidence type="ECO:0000256" key="7">
    <source>
        <dbReference type="ARBA" id="ARBA00023015"/>
    </source>
</evidence>
<keyword evidence="6" id="KW-0862">Zinc</keyword>
<evidence type="ECO:0000256" key="8">
    <source>
        <dbReference type="ARBA" id="ARBA00023163"/>
    </source>
</evidence>
<accession>A0ABP1DMV1</accession>
<feature type="region of interest" description="Disordered" evidence="10">
    <location>
        <begin position="1"/>
        <end position="182"/>
    </location>
</feature>
<evidence type="ECO:0000256" key="4">
    <source>
        <dbReference type="ARBA" id="ARBA00022737"/>
    </source>
</evidence>
<dbReference type="PANTHER" id="PTHR12360">
    <property type="entry name" value="NUCLEAR TRANSCRIPTION FACTOR, X-BOX BINDING 1 NFX1"/>
    <property type="match status" value="1"/>
</dbReference>
<dbReference type="CDD" id="cd06008">
    <property type="entry name" value="NF-X1-zinc-finger"/>
    <property type="match status" value="6"/>
</dbReference>
<keyword evidence="9" id="KW-0539">Nucleus</keyword>
<keyword evidence="5" id="KW-0863">Zinc-finger</keyword>
<feature type="compositionally biased region" description="Acidic residues" evidence="10">
    <location>
        <begin position="1087"/>
        <end position="1096"/>
    </location>
</feature>
<feature type="compositionally biased region" description="Low complexity" evidence="10">
    <location>
        <begin position="1005"/>
        <end position="1022"/>
    </location>
</feature>
<evidence type="ECO:0000256" key="6">
    <source>
        <dbReference type="ARBA" id="ARBA00022833"/>
    </source>
</evidence>
<evidence type="ECO:0000256" key="9">
    <source>
        <dbReference type="ARBA" id="ARBA00023242"/>
    </source>
</evidence>
<proteinExistence type="inferred from homology"/>
<evidence type="ECO:0000256" key="3">
    <source>
        <dbReference type="ARBA" id="ARBA00022723"/>
    </source>
</evidence>
<organism evidence="12 13">
    <name type="scientific">Somion occarium</name>
    <dbReference type="NCBI Taxonomy" id="3059160"/>
    <lineage>
        <taxon>Eukaryota</taxon>
        <taxon>Fungi</taxon>
        <taxon>Dikarya</taxon>
        <taxon>Basidiomycota</taxon>
        <taxon>Agaricomycotina</taxon>
        <taxon>Agaricomycetes</taxon>
        <taxon>Polyporales</taxon>
        <taxon>Cerrenaceae</taxon>
        <taxon>Somion</taxon>
    </lineage>
</organism>